<dbReference type="EMBL" id="JBBCAQ010000038">
    <property type="protein sequence ID" value="KAK7572151.1"/>
    <property type="molecule type" value="Genomic_DNA"/>
</dbReference>
<keyword evidence="4" id="KW-1185">Reference proteome</keyword>
<dbReference type="InterPro" id="IPR036179">
    <property type="entry name" value="Ig-like_dom_sf"/>
</dbReference>
<dbReference type="FunFam" id="2.60.40.10:FF:000437">
    <property type="entry name" value="Beat-IIIc, isoform A"/>
    <property type="match status" value="1"/>
</dbReference>
<reference evidence="3 4" key="1">
    <citation type="submission" date="2024-03" db="EMBL/GenBank/DDBJ databases">
        <title>Adaptation during the transition from Ophiocordyceps entomopathogen to insect associate is accompanied by gene loss and intensified selection.</title>
        <authorList>
            <person name="Ward C.M."/>
            <person name="Onetto C.A."/>
            <person name="Borneman A.R."/>
        </authorList>
    </citation>
    <scope>NUCLEOTIDE SEQUENCE [LARGE SCALE GENOMIC DNA]</scope>
    <source>
        <strain evidence="3">AWRI1</strain>
        <tissue evidence="3">Single Adult Female</tissue>
    </source>
</reference>
<evidence type="ECO:0000259" key="2">
    <source>
        <dbReference type="PROSITE" id="PS50835"/>
    </source>
</evidence>
<dbReference type="InterPro" id="IPR007110">
    <property type="entry name" value="Ig-like_dom"/>
</dbReference>
<dbReference type="PANTHER" id="PTHR21261:SF17">
    <property type="entry name" value="BEAT VI"/>
    <property type="match status" value="1"/>
</dbReference>
<evidence type="ECO:0000256" key="1">
    <source>
        <dbReference type="ARBA" id="ARBA00023157"/>
    </source>
</evidence>
<gene>
    <name evidence="3" type="ORF">V9T40_014623</name>
</gene>
<comment type="caution">
    <text evidence="3">The sequence shown here is derived from an EMBL/GenBank/DDBJ whole genome shotgun (WGS) entry which is preliminary data.</text>
</comment>
<proteinExistence type="predicted"/>
<dbReference type="InterPro" id="IPR013162">
    <property type="entry name" value="CD80_C2-set"/>
</dbReference>
<feature type="domain" description="Ig-like" evidence="2">
    <location>
        <begin position="159"/>
        <end position="261"/>
    </location>
</feature>
<dbReference type="Gene3D" id="2.60.40.10">
    <property type="entry name" value="Immunoglobulins"/>
    <property type="match status" value="2"/>
</dbReference>
<dbReference type="PROSITE" id="PS50835">
    <property type="entry name" value="IG_LIKE"/>
    <property type="match status" value="2"/>
</dbReference>
<name>A0AAN9T665_9HEMI</name>
<dbReference type="InterPro" id="IPR013783">
    <property type="entry name" value="Ig-like_fold"/>
</dbReference>
<dbReference type="SUPFAM" id="SSF48726">
    <property type="entry name" value="Immunoglobulin"/>
    <property type="match status" value="1"/>
</dbReference>
<evidence type="ECO:0000313" key="4">
    <source>
        <dbReference type="Proteomes" id="UP001367676"/>
    </source>
</evidence>
<dbReference type="Proteomes" id="UP001367676">
    <property type="component" value="Unassembled WGS sequence"/>
</dbReference>
<evidence type="ECO:0000313" key="3">
    <source>
        <dbReference type="EMBL" id="KAK7572151.1"/>
    </source>
</evidence>
<accession>A0AAN9T665</accession>
<dbReference type="Pfam" id="PF08205">
    <property type="entry name" value="C2-set_2"/>
    <property type="match status" value="1"/>
</dbReference>
<protein>
    <recommendedName>
        <fullName evidence="2">Ig-like domain-containing protein</fullName>
    </recommendedName>
</protein>
<organism evidence="3 4">
    <name type="scientific">Parthenolecanium corni</name>
    <dbReference type="NCBI Taxonomy" id="536013"/>
    <lineage>
        <taxon>Eukaryota</taxon>
        <taxon>Metazoa</taxon>
        <taxon>Ecdysozoa</taxon>
        <taxon>Arthropoda</taxon>
        <taxon>Hexapoda</taxon>
        <taxon>Insecta</taxon>
        <taxon>Pterygota</taxon>
        <taxon>Neoptera</taxon>
        <taxon>Paraneoptera</taxon>
        <taxon>Hemiptera</taxon>
        <taxon>Sternorrhyncha</taxon>
        <taxon>Coccoidea</taxon>
        <taxon>Coccidae</taxon>
        <taxon>Parthenolecanium</taxon>
    </lineage>
</organism>
<dbReference type="PANTHER" id="PTHR21261">
    <property type="entry name" value="BEAT PROTEIN"/>
    <property type="match status" value="1"/>
</dbReference>
<dbReference type="AlphaFoldDB" id="A0AAN9T665"/>
<feature type="domain" description="Ig-like" evidence="2">
    <location>
        <begin position="54"/>
        <end position="134"/>
    </location>
</feature>
<sequence length="292" mass="32844">MPKVLKGEKRANQYPNFDCYLFLRLEMGERKCLAFSNQSNEGLKNVRLKADPAVQSGDILRLECDYDLENAQLYSIKWYFGDDEFYRFVPKESPPTRVFPLPGVVVDLTKSDHRVVNLENVQRNLTGYYACEVSADAPLFHTDVKKALIIVVESPRDSPRIFAKKKNFSQSGKIEASCVSTKSYPATNLTWYINGRRAQNDTFKKITNLIELELGSLETSKSKLEITSPSLGGVFVDGKLKLLCQATLFSIYNGTNEIEIVDDTPQLAHVLSPTPSDAFVNQINKARKITAS</sequence>
<keyword evidence="1" id="KW-1015">Disulfide bond</keyword>